<proteinExistence type="predicted"/>
<dbReference type="Proteomes" id="UP001240639">
    <property type="component" value="Unassembled WGS sequence"/>
</dbReference>
<dbReference type="Gene3D" id="1.10.10.60">
    <property type="entry name" value="Homeodomain-like"/>
    <property type="match status" value="1"/>
</dbReference>
<dbReference type="RefSeq" id="WP_305931136.1">
    <property type="nucleotide sequence ID" value="NZ_JAVAIM010000001.1"/>
</dbReference>
<evidence type="ECO:0000313" key="2">
    <source>
        <dbReference type="EMBL" id="MDP4573641.1"/>
    </source>
</evidence>
<keyword evidence="3" id="KW-1185">Reference proteome</keyword>
<name>A0ABT9HKG8_9SPHN</name>
<dbReference type="SMART" id="SM00342">
    <property type="entry name" value="HTH_ARAC"/>
    <property type="match status" value="1"/>
</dbReference>
<sequence length="289" mass="32482">MASDCQIDVQFFAAPADIAPCFTTIYLMTVDLPPGERVVDMLLPEWANMRFYSDTVAGPDSAALRSAGAQRFQATGPSAQPTRFEIGRSRVWGMGLSPLGWARYVGAEAADFVNLVFDGEAEEAFAKLSTLCETLCCAERDLDRQFESVCEQLRTAAPMPKDADRIIAVQEAMADPYLTHVEDFADRLNLSKRTLERLCKRHCGFSPRVLLRRQRLVRTLGAFLTEPGSWTSVIDRHYHDQAHFVHEFKFFIGMSPSEYVAMPHPVLGAFAAERRRVWGSPVQSLDRQR</sequence>
<protein>
    <submittedName>
        <fullName evidence="2">Helix-turn-helix domain-containing protein</fullName>
    </submittedName>
</protein>
<evidence type="ECO:0000313" key="3">
    <source>
        <dbReference type="Proteomes" id="UP001240639"/>
    </source>
</evidence>
<feature type="domain" description="HTH araC/xylS-type" evidence="1">
    <location>
        <begin position="164"/>
        <end position="262"/>
    </location>
</feature>
<dbReference type="EMBL" id="JAVAIM010000001">
    <property type="protein sequence ID" value="MDP4573641.1"/>
    <property type="molecule type" value="Genomic_DNA"/>
</dbReference>
<evidence type="ECO:0000259" key="1">
    <source>
        <dbReference type="PROSITE" id="PS01124"/>
    </source>
</evidence>
<dbReference type="InterPro" id="IPR018060">
    <property type="entry name" value="HTH_AraC"/>
</dbReference>
<accession>A0ABT9HKG8</accession>
<dbReference type="Pfam" id="PF12833">
    <property type="entry name" value="HTH_18"/>
    <property type="match status" value="1"/>
</dbReference>
<organism evidence="2 3">
    <name type="scientific">Qipengyuania profundimaris</name>
    <dbReference type="NCBI Taxonomy" id="3067652"/>
    <lineage>
        <taxon>Bacteria</taxon>
        <taxon>Pseudomonadati</taxon>
        <taxon>Pseudomonadota</taxon>
        <taxon>Alphaproteobacteria</taxon>
        <taxon>Sphingomonadales</taxon>
        <taxon>Erythrobacteraceae</taxon>
        <taxon>Qipengyuania</taxon>
    </lineage>
</organism>
<gene>
    <name evidence="2" type="ORF">Q9K02_00630</name>
</gene>
<comment type="caution">
    <text evidence="2">The sequence shown here is derived from an EMBL/GenBank/DDBJ whole genome shotgun (WGS) entry which is preliminary data.</text>
</comment>
<reference evidence="2 3" key="1">
    <citation type="submission" date="2023-08" db="EMBL/GenBank/DDBJ databases">
        <title>genomic of G39.</title>
        <authorList>
            <person name="Wang Y."/>
        </authorList>
    </citation>
    <scope>NUCLEOTIDE SEQUENCE [LARGE SCALE GENOMIC DNA]</scope>
    <source>
        <strain evidence="2 3">G39</strain>
    </source>
</reference>
<dbReference type="PROSITE" id="PS01124">
    <property type="entry name" value="HTH_ARAC_FAMILY_2"/>
    <property type="match status" value="1"/>
</dbReference>